<feature type="compositionally biased region" description="Polar residues" evidence="1">
    <location>
        <begin position="583"/>
        <end position="598"/>
    </location>
</feature>
<comment type="caution">
    <text evidence="2">The sequence shown here is derived from an EMBL/GenBank/DDBJ whole genome shotgun (WGS) entry which is preliminary data.</text>
</comment>
<feature type="region of interest" description="Disordered" evidence="1">
    <location>
        <begin position="550"/>
        <end position="633"/>
    </location>
</feature>
<gene>
    <name evidence="2" type="ORF">OC846_003967</name>
</gene>
<feature type="compositionally biased region" description="Low complexity" evidence="1">
    <location>
        <begin position="395"/>
        <end position="408"/>
    </location>
</feature>
<feature type="compositionally biased region" description="Low complexity" evidence="1">
    <location>
        <begin position="335"/>
        <end position="355"/>
    </location>
</feature>
<accession>A0AAN6GQI4</accession>
<feature type="compositionally biased region" description="Basic and acidic residues" evidence="1">
    <location>
        <begin position="124"/>
        <end position="137"/>
    </location>
</feature>
<feature type="region of interest" description="Disordered" evidence="1">
    <location>
        <begin position="649"/>
        <end position="709"/>
    </location>
</feature>
<organism evidence="2 3">
    <name type="scientific">Tilletia horrida</name>
    <dbReference type="NCBI Taxonomy" id="155126"/>
    <lineage>
        <taxon>Eukaryota</taxon>
        <taxon>Fungi</taxon>
        <taxon>Dikarya</taxon>
        <taxon>Basidiomycota</taxon>
        <taxon>Ustilaginomycotina</taxon>
        <taxon>Exobasidiomycetes</taxon>
        <taxon>Tilletiales</taxon>
        <taxon>Tilletiaceae</taxon>
        <taxon>Tilletia</taxon>
    </lineage>
</organism>
<feature type="region of interest" description="Disordered" evidence="1">
    <location>
        <begin position="721"/>
        <end position="757"/>
    </location>
</feature>
<protein>
    <submittedName>
        <fullName evidence="2">Uncharacterized protein</fullName>
    </submittedName>
</protein>
<feature type="region of interest" description="Disordered" evidence="1">
    <location>
        <begin position="788"/>
        <end position="859"/>
    </location>
</feature>
<name>A0AAN6GQI4_9BASI</name>
<proteinExistence type="predicted"/>
<feature type="compositionally biased region" description="Low complexity" evidence="1">
    <location>
        <begin position="31"/>
        <end position="42"/>
    </location>
</feature>
<feature type="compositionally biased region" description="Low complexity" evidence="1">
    <location>
        <begin position="833"/>
        <end position="844"/>
    </location>
</feature>
<feature type="compositionally biased region" description="Polar residues" evidence="1">
    <location>
        <begin position="237"/>
        <end position="248"/>
    </location>
</feature>
<evidence type="ECO:0000313" key="3">
    <source>
        <dbReference type="Proteomes" id="UP001176517"/>
    </source>
</evidence>
<keyword evidence="3" id="KW-1185">Reference proteome</keyword>
<dbReference type="Proteomes" id="UP001176517">
    <property type="component" value="Unassembled WGS sequence"/>
</dbReference>
<feature type="compositionally biased region" description="Polar residues" evidence="1">
    <location>
        <begin position="746"/>
        <end position="757"/>
    </location>
</feature>
<feature type="region of interest" description="Disordered" evidence="1">
    <location>
        <begin position="1"/>
        <end position="162"/>
    </location>
</feature>
<feature type="compositionally biased region" description="Basic and acidic residues" evidence="1">
    <location>
        <begin position="725"/>
        <end position="745"/>
    </location>
</feature>
<feature type="region of interest" description="Disordered" evidence="1">
    <location>
        <begin position="235"/>
        <end position="411"/>
    </location>
</feature>
<dbReference type="AlphaFoldDB" id="A0AAN6GQI4"/>
<reference evidence="2" key="1">
    <citation type="journal article" date="2023" name="PhytoFront">
        <title>Draft Genome Resources of Seven Strains of Tilletia horrida, Causal Agent of Kernel Smut of Rice.</title>
        <authorList>
            <person name="Khanal S."/>
            <person name="Antony Babu S."/>
            <person name="Zhou X.G."/>
        </authorList>
    </citation>
    <scope>NUCLEOTIDE SEQUENCE</scope>
    <source>
        <strain evidence="2">TX6</strain>
    </source>
</reference>
<feature type="compositionally biased region" description="Polar residues" evidence="1">
    <location>
        <begin position="73"/>
        <end position="88"/>
    </location>
</feature>
<feature type="region of interest" description="Disordered" evidence="1">
    <location>
        <begin position="918"/>
        <end position="944"/>
    </location>
</feature>
<evidence type="ECO:0000313" key="2">
    <source>
        <dbReference type="EMBL" id="KAK0549662.1"/>
    </source>
</evidence>
<feature type="region of interest" description="Disordered" evidence="1">
    <location>
        <begin position="458"/>
        <end position="483"/>
    </location>
</feature>
<feature type="compositionally biased region" description="Low complexity" evidence="1">
    <location>
        <begin position="468"/>
        <end position="483"/>
    </location>
</feature>
<dbReference type="EMBL" id="JAPDMZ010000107">
    <property type="protein sequence ID" value="KAK0549662.1"/>
    <property type="molecule type" value="Genomic_DNA"/>
</dbReference>
<evidence type="ECO:0000256" key="1">
    <source>
        <dbReference type="SAM" id="MobiDB-lite"/>
    </source>
</evidence>
<feature type="compositionally biased region" description="Low complexity" evidence="1">
    <location>
        <begin position="559"/>
        <end position="569"/>
    </location>
</feature>
<feature type="compositionally biased region" description="Pro residues" evidence="1">
    <location>
        <begin position="613"/>
        <end position="628"/>
    </location>
</feature>
<sequence>MKTLLHKIRDTAAKSAAAARHEANPVDDDANASSSSSHGSAAQFTQGRRSRSNTHSIRPPKLRVDLANAKPFSPSQAHGESPYRSTPTLAIPSTPRSSSRFRKHRDPAPAEMPSPDPVRMATTPRKEEPSSLRRDSELSFSAASTKAAAQRSDRTDPANTIRPCRSFRENSFAAFNVFKDRSGAAVPVVSNEIAPHESDPALGSGFSTFTMVTNDSHQQVVRLVSHADGVLDGLKDGNSSGGSATSLAHTVGEEETRNRYRQLQGGPSPAPTVPTSRSRARTVLQRLRRPLTAGSTRANNDDAASPPAKTKGFGARKASFVETPTDRSVSSPLHPVAAPGTAAAAASPPVAPSAADMAISHSHCSLDFDRSTGQHSRGRPPAGERRRAVPISQRAASAHAHHAPSAPSNMRMKDDLATRQISRLVSDLLRTGRKPSDPTFGDDIYAKAGLIVSMAERAAEEGSQLPQTPVSAPAPKAPTAATTKYSPSSLIRGIDRLESAVIAYIRKSGHSFADLEIITVSFAEARRLCSPIEIPSSVASHAVSNDVFHTGLTAPAPHDQSQLSQLDQDAVARPRMASIANGVVSTNAPPLTPTSTKGLSPREAPHFAMPLSPTSPPQPQPQPQPNTPATPSAAELSSLALAARGPAAIRGKDGDKEPAAVSPFESQLSQTSEKDMGMSLTPAPRRRRRPTTAPETGGGLPSPFGTPSRLAREVPVPAFGAAAGTDDRIKRQEGAPRSRVEERRPSITQLDNASAVNRRSFMHQTSHSYSGQVQSEDVDLDLGEGGQVEMLRGTGTPDLSNDGGNRWKENGWGSMESRNLVSDGKDIQHFSRPSTASSATTLSAHPPPQLFTPESFSWRAESRSSSNTPYLRPEASASQTSFVMPSPIPASLMLAAPATVDVPGPGLGIRFGGVSAGGEGEQQHGGYMLKPKSSRKFGGDPSSRRDLVGPTQALHGFGHGFDSAQIYG</sequence>